<evidence type="ECO:0000256" key="1">
    <source>
        <dbReference type="ARBA" id="ARBA00006479"/>
    </source>
</evidence>
<dbReference type="EMBL" id="BNCD01000013">
    <property type="protein sequence ID" value="GHH82782.1"/>
    <property type="molecule type" value="Genomic_DNA"/>
</dbReference>
<name>A0A919L3Q5_9ACTN</name>
<dbReference type="AlphaFoldDB" id="A0A919L3Q5"/>
<dbReference type="Gene3D" id="1.10.10.10">
    <property type="entry name" value="Winged helix-like DNA-binding domain superfamily/Winged helix DNA-binding domain"/>
    <property type="match status" value="1"/>
</dbReference>
<comment type="similarity">
    <text evidence="1">Belongs to the ROK (NagC/XylR) family.</text>
</comment>
<dbReference type="CDD" id="cd24076">
    <property type="entry name" value="ASKHA_ATPase_ROK_BsXylR-like"/>
    <property type="match status" value="1"/>
</dbReference>
<dbReference type="InterPro" id="IPR043129">
    <property type="entry name" value="ATPase_NBD"/>
</dbReference>
<gene>
    <name evidence="3" type="ORF">GCM10018793_43220</name>
</gene>
<dbReference type="Proteomes" id="UP000603708">
    <property type="component" value="Unassembled WGS sequence"/>
</dbReference>
<evidence type="ECO:0000313" key="4">
    <source>
        <dbReference type="Proteomes" id="UP000603708"/>
    </source>
</evidence>
<dbReference type="InterPro" id="IPR036390">
    <property type="entry name" value="WH_DNA-bd_sf"/>
</dbReference>
<dbReference type="SUPFAM" id="SSF46785">
    <property type="entry name" value="Winged helix' DNA-binding domain"/>
    <property type="match status" value="1"/>
</dbReference>
<reference evidence="3" key="2">
    <citation type="submission" date="2020-09" db="EMBL/GenBank/DDBJ databases">
        <authorList>
            <person name="Sun Q."/>
            <person name="Ohkuma M."/>
        </authorList>
    </citation>
    <scope>NUCLEOTIDE SEQUENCE</scope>
    <source>
        <strain evidence="3">JCM 5069</strain>
    </source>
</reference>
<dbReference type="PANTHER" id="PTHR18964">
    <property type="entry name" value="ROK (REPRESSOR, ORF, KINASE) FAMILY"/>
    <property type="match status" value="1"/>
</dbReference>
<proteinExistence type="inferred from homology"/>
<feature type="domain" description="HTH marR-type" evidence="2">
    <location>
        <begin position="6"/>
        <end position="60"/>
    </location>
</feature>
<protein>
    <submittedName>
        <fullName evidence="3">Transcriptional regulator</fullName>
    </submittedName>
</protein>
<dbReference type="InterPro" id="IPR011991">
    <property type="entry name" value="ArsR-like_HTH"/>
</dbReference>
<evidence type="ECO:0000259" key="2">
    <source>
        <dbReference type="Pfam" id="PF12802"/>
    </source>
</evidence>
<organism evidence="3 4">
    <name type="scientific">Streptomyces sulfonofaciens</name>
    <dbReference type="NCBI Taxonomy" id="68272"/>
    <lineage>
        <taxon>Bacteria</taxon>
        <taxon>Bacillati</taxon>
        <taxon>Actinomycetota</taxon>
        <taxon>Actinomycetes</taxon>
        <taxon>Kitasatosporales</taxon>
        <taxon>Streptomycetaceae</taxon>
        <taxon>Streptomyces</taxon>
    </lineage>
</organism>
<comment type="caution">
    <text evidence="3">The sequence shown here is derived from an EMBL/GenBank/DDBJ whole genome shotgun (WGS) entry which is preliminary data.</text>
</comment>
<dbReference type="Pfam" id="PF12802">
    <property type="entry name" value="MarR_2"/>
    <property type="match status" value="1"/>
</dbReference>
<dbReference type="Pfam" id="PF00480">
    <property type="entry name" value="ROK"/>
    <property type="match status" value="1"/>
</dbReference>
<dbReference type="GO" id="GO:0003700">
    <property type="term" value="F:DNA-binding transcription factor activity"/>
    <property type="evidence" value="ECO:0007669"/>
    <property type="project" value="InterPro"/>
</dbReference>
<dbReference type="PROSITE" id="PS01125">
    <property type="entry name" value="ROK"/>
    <property type="match status" value="1"/>
</dbReference>
<dbReference type="InterPro" id="IPR000835">
    <property type="entry name" value="HTH_MarR-typ"/>
</dbReference>
<reference evidence="3" key="1">
    <citation type="journal article" date="2014" name="Int. J. Syst. Evol. Microbiol.">
        <title>Complete genome sequence of Corynebacterium casei LMG S-19264T (=DSM 44701T), isolated from a smear-ripened cheese.</title>
        <authorList>
            <consortium name="US DOE Joint Genome Institute (JGI-PGF)"/>
            <person name="Walter F."/>
            <person name="Albersmeier A."/>
            <person name="Kalinowski J."/>
            <person name="Ruckert C."/>
        </authorList>
    </citation>
    <scope>NUCLEOTIDE SEQUENCE</scope>
    <source>
        <strain evidence="3">JCM 5069</strain>
    </source>
</reference>
<dbReference type="SUPFAM" id="SSF53067">
    <property type="entry name" value="Actin-like ATPase domain"/>
    <property type="match status" value="1"/>
</dbReference>
<evidence type="ECO:0000313" key="3">
    <source>
        <dbReference type="EMBL" id="GHH82782.1"/>
    </source>
</evidence>
<dbReference type="Gene3D" id="3.30.420.40">
    <property type="match status" value="2"/>
</dbReference>
<keyword evidence="4" id="KW-1185">Reference proteome</keyword>
<dbReference type="PANTHER" id="PTHR18964:SF173">
    <property type="entry name" value="GLUCOKINASE"/>
    <property type="match status" value="1"/>
</dbReference>
<dbReference type="InterPro" id="IPR000600">
    <property type="entry name" value="ROK"/>
</dbReference>
<sequence length="391" mass="40743">MRDLNRLRVIESIYLHPGCSRTDIARRTGLSRGTVSSVAEALVRAELIREREAPDEEQRRRGTGRRPTLLSLVPSAAFAIGIDIGHQHVRVIICDLAGEPVAEQWSLAQVDEAPSATLDLAHDLVQQALRDAAVAPQRVLGAGIGLAAPIDPGTGEIRADGVLPGWQGIVPATEMRKRLGVSIQLANDADVGALGENVFGAGQGVNEMTYIRLSAGVGAGLILAGQPYRGARGIAGEIGHVCVKPDGMICRCGNRGCLETVASPVAVARQLEHVIDRPTGDQLLSLIAAGDRRVLRAVADAGEAVGFALSAVVNLLNPELVVVGGELAAAGEVLLDPIRATIHRHSLVGAATTAEVITGVLGDRAEVLGAAALILARSPAALAERMRALVL</sequence>
<dbReference type="InterPro" id="IPR049874">
    <property type="entry name" value="ROK_cs"/>
</dbReference>
<dbReference type="InterPro" id="IPR036388">
    <property type="entry name" value="WH-like_DNA-bd_sf"/>
</dbReference>
<accession>A0A919L3Q5</accession>
<dbReference type="CDD" id="cd00090">
    <property type="entry name" value="HTH_ARSR"/>
    <property type="match status" value="1"/>
</dbReference>